<organism evidence="1 2">
    <name type="scientific">Drouetiella hepatica Uher 2000/2452</name>
    <dbReference type="NCBI Taxonomy" id="904376"/>
    <lineage>
        <taxon>Bacteria</taxon>
        <taxon>Bacillati</taxon>
        <taxon>Cyanobacteriota</taxon>
        <taxon>Cyanophyceae</taxon>
        <taxon>Oculatellales</taxon>
        <taxon>Oculatellaceae</taxon>
        <taxon>Drouetiella</taxon>
    </lineage>
</organism>
<evidence type="ECO:0000313" key="1">
    <source>
        <dbReference type="EMBL" id="MBW4660949.1"/>
    </source>
</evidence>
<reference evidence="1" key="2">
    <citation type="journal article" date="2022" name="Microbiol. Resour. Announc.">
        <title>Metagenome Sequencing to Explore Phylogenomics of Terrestrial Cyanobacteria.</title>
        <authorList>
            <person name="Ward R.D."/>
            <person name="Stajich J.E."/>
            <person name="Johansen J.R."/>
            <person name="Huntemann M."/>
            <person name="Clum A."/>
            <person name="Foster B."/>
            <person name="Foster B."/>
            <person name="Roux S."/>
            <person name="Palaniappan K."/>
            <person name="Varghese N."/>
            <person name="Mukherjee S."/>
            <person name="Reddy T.B.K."/>
            <person name="Daum C."/>
            <person name="Copeland A."/>
            <person name="Chen I.A."/>
            <person name="Ivanova N.N."/>
            <person name="Kyrpides N.C."/>
            <person name="Shapiro N."/>
            <person name="Eloe-Fadrosh E.A."/>
            <person name="Pietrasiak N."/>
        </authorList>
    </citation>
    <scope>NUCLEOTIDE SEQUENCE</scope>
    <source>
        <strain evidence="1">UHER 2000/2452</strain>
    </source>
</reference>
<accession>A0A951UPL2</accession>
<dbReference type="EMBL" id="JAHHHD010000028">
    <property type="protein sequence ID" value="MBW4660949.1"/>
    <property type="molecule type" value="Genomic_DNA"/>
</dbReference>
<dbReference type="AlphaFoldDB" id="A0A951UPL2"/>
<gene>
    <name evidence="1" type="ORF">KME15_19920</name>
</gene>
<evidence type="ECO:0000313" key="2">
    <source>
        <dbReference type="Proteomes" id="UP000757435"/>
    </source>
</evidence>
<name>A0A951UPL2_9CYAN</name>
<proteinExistence type="predicted"/>
<dbReference type="Proteomes" id="UP000757435">
    <property type="component" value="Unassembled WGS sequence"/>
</dbReference>
<protein>
    <submittedName>
        <fullName evidence="1">Uncharacterized protein</fullName>
    </submittedName>
</protein>
<sequence>MKRLIDPFLSRFRWYRRARGGVWAWVHNLNTGKRSGWVRLADHLPLFPYPTPGIREVERHH</sequence>
<comment type="caution">
    <text evidence="1">The sequence shown here is derived from an EMBL/GenBank/DDBJ whole genome shotgun (WGS) entry which is preliminary data.</text>
</comment>
<reference evidence="1" key="1">
    <citation type="submission" date="2021-05" db="EMBL/GenBank/DDBJ databases">
        <authorList>
            <person name="Pietrasiak N."/>
            <person name="Ward R."/>
            <person name="Stajich J.E."/>
            <person name="Kurbessoian T."/>
        </authorList>
    </citation>
    <scope>NUCLEOTIDE SEQUENCE</scope>
    <source>
        <strain evidence="1">UHER 2000/2452</strain>
    </source>
</reference>